<evidence type="ECO:0000259" key="1">
    <source>
        <dbReference type="PROSITE" id="PS51494"/>
    </source>
</evidence>
<dbReference type="SUPFAM" id="SSF50156">
    <property type="entry name" value="PDZ domain-like"/>
    <property type="match status" value="1"/>
</dbReference>
<dbReference type="RefSeq" id="WP_022214963.1">
    <property type="nucleotide sequence ID" value="NZ_JBBMEI010000001.1"/>
</dbReference>
<dbReference type="EMBL" id="JBBMEI010000001">
    <property type="protein sequence ID" value="MEQ2356797.1"/>
    <property type="molecule type" value="Genomic_DNA"/>
</dbReference>
<dbReference type="Pfam" id="PF05580">
    <property type="entry name" value="Peptidase_S55"/>
    <property type="match status" value="1"/>
</dbReference>
<proteinExistence type="predicted"/>
<dbReference type="Proteomes" id="UP001446032">
    <property type="component" value="Unassembled WGS sequence"/>
</dbReference>
<dbReference type="Gene3D" id="2.30.42.10">
    <property type="match status" value="1"/>
</dbReference>
<evidence type="ECO:0000313" key="3">
    <source>
        <dbReference type="Proteomes" id="UP001446032"/>
    </source>
</evidence>
<sequence>MNTKKRYRKLILWCLGLDLIAMLCLGYRYLDRRIPDELHVEEDQESQVQKVLEHPLLTFEDSVSVSGEGSYTLKCSILGVIPFKEIKVTPSVSPSVYVSGSTAGIYMETDGVLIIDTGEILSEEGTTEEPAKDVVKPGDYIVAFDSQTIRSKKDLIEDIRNLNGESVELEVLRNDRIIPLSLTPVKDMQGSYKLGIWVRDNTQGIGTITFVDENGSYGALGHGISDVDTGDLLKIEKGALYQAEILGIQKGSNGSPGELAGLIRYDPDRVIGTIQKNTENGIYGEFTGLADKIAMTKMTVAYKQELETGPAKILCCVDGSVSAYDAEIVKIDLNHEDTNKSFVIRVIDPDLLEKTGGIVQGMSGSPVIQNGKFAGAVTHVFVQDSTSGYGIFAETMLENEENVQERAA</sequence>
<organism evidence="2 3">
    <name type="scientific">Blautia intestinihominis</name>
    <dbReference type="NCBI Taxonomy" id="3133152"/>
    <lineage>
        <taxon>Bacteria</taxon>
        <taxon>Bacillati</taxon>
        <taxon>Bacillota</taxon>
        <taxon>Clostridia</taxon>
        <taxon>Lachnospirales</taxon>
        <taxon>Lachnospiraceae</taxon>
        <taxon>Blautia</taxon>
    </lineage>
</organism>
<gene>
    <name evidence="2" type="primary">spoIVB</name>
    <name evidence="2" type="ORF">WMO75_00330</name>
</gene>
<dbReference type="InterPro" id="IPR014219">
    <property type="entry name" value="SpoIVB"/>
</dbReference>
<protein>
    <submittedName>
        <fullName evidence="2">SpoIVB peptidase</fullName>
        <ecNumber evidence="2">3.4.21.116</ecNumber>
    </submittedName>
</protein>
<dbReference type="EC" id="3.4.21.116" evidence="2"/>
<keyword evidence="3" id="KW-1185">Reference proteome</keyword>
<reference evidence="2 3" key="1">
    <citation type="submission" date="2024-03" db="EMBL/GenBank/DDBJ databases">
        <title>Human intestinal bacterial collection.</title>
        <authorList>
            <person name="Pauvert C."/>
            <person name="Hitch T.C.A."/>
            <person name="Clavel T."/>
        </authorList>
    </citation>
    <scope>NUCLEOTIDE SEQUENCE [LARGE SCALE GENOMIC DNA]</scope>
    <source>
        <strain evidence="2 3">CLA-AA-H95</strain>
    </source>
</reference>
<evidence type="ECO:0000313" key="2">
    <source>
        <dbReference type="EMBL" id="MEQ2356797.1"/>
    </source>
</evidence>
<feature type="domain" description="Peptidase S55" evidence="1">
    <location>
        <begin position="176"/>
        <end position="408"/>
    </location>
</feature>
<dbReference type="GO" id="GO:0016787">
    <property type="term" value="F:hydrolase activity"/>
    <property type="evidence" value="ECO:0007669"/>
    <property type="project" value="UniProtKB-KW"/>
</dbReference>
<dbReference type="InterPro" id="IPR008763">
    <property type="entry name" value="Peptidase_S55"/>
</dbReference>
<dbReference type="PROSITE" id="PS51494">
    <property type="entry name" value="SPOIVB"/>
    <property type="match status" value="1"/>
</dbReference>
<accession>A0ABV1AG10</accession>
<dbReference type="NCBIfam" id="TIGR02860">
    <property type="entry name" value="spore_IV_B"/>
    <property type="match status" value="1"/>
</dbReference>
<dbReference type="InterPro" id="IPR036034">
    <property type="entry name" value="PDZ_sf"/>
</dbReference>
<name>A0ABV1AG10_9FIRM</name>
<comment type="caution">
    <text evidence="2">The sequence shown here is derived from an EMBL/GenBank/DDBJ whole genome shotgun (WGS) entry which is preliminary data.</text>
</comment>
<keyword evidence="2" id="KW-0378">Hydrolase</keyword>